<dbReference type="Gene3D" id="3.90.79.10">
    <property type="entry name" value="Nucleoside Triphosphate Pyrophosphohydrolase"/>
    <property type="match status" value="1"/>
</dbReference>
<dbReference type="PANTHER" id="PTHR10885:SF0">
    <property type="entry name" value="ISOPENTENYL-DIPHOSPHATE DELTA-ISOMERASE"/>
    <property type="match status" value="1"/>
</dbReference>
<organism evidence="2 3">
    <name type="scientific">Candidatus Daviesbacteria bacterium RIFCSPHIGHO2_12_FULL_37_11</name>
    <dbReference type="NCBI Taxonomy" id="1797777"/>
    <lineage>
        <taxon>Bacteria</taxon>
        <taxon>Candidatus Daviesiibacteriota</taxon>
    </lineage>
</organism>
<accession>A0A1F5KEM8</accession>
<evidence type="ECO:0000313" key="3">
    <source>
        <dbReference type="Proteomes" id="UP000176527"/>
    </source>
</evidence>
<proteinExistence type="predicted"/>
<dbReference type="PANTHER" id="PTHR10885">
    <property type="entry name" value="ISOPENTENYL-DIPHOSPHATE DELTA-ISOMERASE"/>
    <property type="match status" value="1"/>
</dbReference>
<dbReference type="Pfam" id="PF00293">
    <property type="entry name" value="NUDIX"/>
    <property type="match status" value="1"/>
</dbReference>
<dbReference type="InterPro" id="IPR015797">
    <property type="entry name" value="NUDIX_hydrolase-like_dom_sf"/>
</dbReference>
<comment type="caution">
    <text evidence="2">The sequence shown here is derived from an EMBL/GenBank/DDBJ whole genome shotgun (WGS) entry which is preliminary data.</text>
</comment>
<dbReference type="SUPFAM" id="SSF55811">
    <property type="entry name" value="Nudix"/>
    <property type="match status" value="1"/>
</dbReference>
<feature type="domain" description="Nudix hydrolase" evidence="1">
    <location>
        <begin position="31"/>
        <end position="166"/>
    </location>
</feature>
<gene>
    <name evidence="2" type="ORF">A3F00_02615</name>
</gene>
<dbReference type="GO" id="GO:0009240">
    <property type="term" value="P:isopentenyl diphosphate biosynthetic process"/>
    <property type="evidence" value="ECO:0007669"/>
    <property type="project" value="TreeGrafter"/>
</dbReference>
<dbReference type="GO" id="GO:0005737">
    <property type="term" value="C:cytoplasm"/>
    <property type="evidence" value="ECO:0007669"/>
    <property type="project" value="TreeGrafter"/>
</dbReference>
<evidence type="ECO:0000313" key="2">
    <source>
        <dbReference type="EMBL" id="OGE39328.1"/>
    </source>
</evidence>
<evidence type="ECO:0000259" key="1">
    <source>
        <dbReference type="PROSITE" id="PS51462"/>
    </source>
</evidence>
<reference evidence="2 3" key="1">
    <citation type="journal article" date="2016" name="Nat. Commun.">
        <title>Thousands of microbial genomes shed light on interconnected biogeochemical processes in an aquifer system.</title>
        <authorList>
            <person name="Anantharaman K."/>
            <person name="Brown C.T."/>
            <person name="Hug L.A."/>
            <person name="Sharon I."/>
            <person name="Castelle C.J."/>
            <person name="Probst A.J."/>
            <person name="Thomas B.C."/>
            <person name="Singh A."/>
            <person name="Wilkins M.J."/>
            <person name="Karaoz U."/>
            <person name="Brodie E.L."/>
            <person name="Williams K.H."/>
            <person name="Hubbard S.S."/>
            <person name="Banfield J.F."/>
        </authorList>
    </citation>
    <scope>NUCLEOTIDE SEQUENCE [LARGE SCALE GENOMIC DNA]</scope>
</reference>
<protein>
    <recommendedName>
        <fullName evidence="1">Nudix hydrolase domain-containing protein</fullName>
    </recommendedName>
</protein>
<name>A0A1F5KEM8_9BACT</name>
<dbReference type="PROSITE" id="PS51462">
    <property type="entry name" value="NUDIX"/>
    <property type="match status" value="1"/>
</dbReference>
<dbReference type="Proteomes" id="UP000176527">
    <property type="component" value="Unassembled WGS sequence"/>
</dbReference>
<dbReference type="GO" id="GO:0004452">
    <property type="term" value="F:isopentenyl-diphosphate delta-isomerase activity"/>
    <property type="evidence" value="ECO:0007669"/>
    <property type="project" value="TreeGrafter"/>
</dbReference>
<dbReference type="AlphaFoldDB" id="A0A1F5KEM8"/>
<dbReference type="EMBL" id="MFDE01000002">
    <property type="protein sequence ID" value="OGE39328.1"/>
    <property type="molecule type" value="Genomic_DNA"/>
</dbReference>
<sequence>MREQIILGADEKGKFTGEYFPNSVGHTGEGKPHLAITVQIYNSKGELLLQKRKHKIFNNIWDMTASTHPLHQEDGIDETFEEASLRALDVEYSIKGVNLRNLGGFNYFAKYEEHCENEHDFLLIGEYSGEVKLDPEVGYSYKWMPKLDFLKDVEENPENYTPWTIEGAKLLKEKGFFD</sequence>
<dbReference type="InterPro" id="IPR000086">
    <property type="entry name" value="NUDIX_hydrolase_dom"/>
</dbReference>